<dbReference type="EMBL" id="FNAP01000001">
    <property type="protein sequence ID" value="SDD80669.1"/>
    <property type="molecule type" value="Genomic_DNA"/>
</dbReference>
<gene>
    <name evidence="3" type="ORF">SAMN05421720_101597</name>
</gene>
<dbReference type="STRING" id="69960.SAMN05421720_101597"/>
<protein>
    <submittedName>
        <fullName evidence="3">Inorganic triphosphatase YgiF, contains CYTH and CHAD domains</fullName>
    </submittedName>
</protein>
<accession>A0A1G6XR25</accession>
<dbReference type="RefSeq" id="WP_092781764.1">
    <property type="nucleotide sequence ID" value="NZ_FNAP01000001.1"/>
</dbReference>
<evidence type="ECO:0000313" key="3">
    <source>
        <dbReference type="EMBL" id="SDD80669.1"/>
    </source>
</evidence>
<dbReference type="PROSITE" id="PS51707">
    <property type="entry name" value="CYTH"/>
    <property type="match status" value="1"/>
</dbReference>
<proteinExistence type="predicted"/>
<dbReference type="SMART" id="SM00880">
    <property type="entry name" value="CHAD"/>
    <property type="match status" value="1"/>
</dbReference>
<feature type="domain" description="CYTH" evidence="1">
    <location>
        <begin position="4"/>
        <end position="206"/>
    </location>
</feature>
<reference evidence="3 4" key="1">
    <citation type="submission" date="2016-10" db="EMBL/GenBank/DDBJ databases">
        <authorList>
            <person name="de Groot N.N."/>
        </authorList>
    </citation>
    <scope>NUCLEOTIDE SEQUENCE [LARGE SCALE GENOMIC DNA]</scope>
    <source>
        <strain evidence="3 4">ATCC 700224</strain>
    </source>
</reference>
<sequence length="518" mass="57070">MALTTETELKLAVAARDLARISRLPWLRAMRRAPARTRYLTSLYHDTHDGRLWGRGVTVRVRAKGAGDWVQTVKAGGQGSDGVFSRVEWEDAIAEPVPDLDRPRAAGLEAALAGVDEKALRPRFATEIRRTEVRLSDGSWTILMALDRGTVTGDGRDEPIHEVELELVEGTAGDLYRLGLRIAEAVPVRMEVRSKAARGHDLVVGASSPTPVKGRPPALRPDMTVAGSFQAIAAGCLSQMIGNVRPLWECRDGEAVHQMRVAMRRLRSAMTTFGPVVAGPELEAVKTDLRWLMGILGPARDADVFLTEILSPVRACFPGDRGLESLSGLFAARRDARFDAAVAAMADPRLARLLLRVGAWIEDGDWLAAPDRPIRDGPVLDFARTTLQRRWRKVAKPARRFQRLSEAKRHRLRIQVKKVRYTAEFFVSLFARKPAKRFLSGLSDLQDDLGALNDVAVAGGVLHNTLAEQRAGDDVAAAAERAWAAGLVTGWHRRDAAERMDHAARSLERVRRAAGYWA</sequence>
<name>A0A1G6XR25_9PROT</name>
<dbReference type="PANTHER" id="PTHR39339:SF1">
    <property type="entry name" value="CHAD DOMAIN-CONTAINING PROTEIN"/>
    <property type="match status" value="1"/>
</dbReference>
<dbReference type="PANTHER" id="PTHR39339">
    <property type="entry name" value="SLR1444 PROTEIN"/>
    <property type="match status" value="1"/>
</dbReference>
<dbReference type="SUPFAM" id="SSF55154">
    <property type="entry name" value="CYTH-like phosphatases"/>
    <property type="match status" value="1"/>
</dbReference>
<dbReference type="InterPro" id="IPR023577">
    <property type="entry name" value="CYTH_domain"/>
</dbReference>
<dbReference type="OrthoDB" id="9777271at2"/>
<dbReference type="Pfam" id="PF05235">
    <property type="entry name" value="CHAD"/>
    <property type="match status" value="1"/>
</dbReference>
<evidence type="ECO:0000259" key="1">
    <source>
        <dbReference type="PROSITE" id="PS51707"/>
    </source>
</evidence>
<dbReference type="Proteomes" id="UP000199412">
    <property type="component" value="Unassembled WGS sequence"/>
</dbReference>
<dbReference type="InterPro" id="IPR038186">
    <property type="entry name" value="CHAD_dom_sf"/>
</dbReference>
<dbReference type="CDD" id="cd07756">
    <property type="entry name" value="CYTH-like_Pase_CHAD"/>
    <property type="match status" value="1"/>
</dbReference>
<dbReference type="Pfam" id="PF01928">
    <property type="entry name" value="CYTH"/>
    <property type="match status" value="1"/>
</dbReference>
<dbReference type="InterPro" id="IPR007899">
    <property type="entry name" value="CHAD_dom"/>
</dbReference>
<dbReference type="InterPro" id="IPR033469">
    <property type="entry name" value="CYTH-like_dom_sf"/>
</dbReference>
<dbReference type="AlphaFoldDB" id="A0A1G6XR25"/>
<dbReference type="Gene3D" id="1.40.20.10">
    <property type="entry name" value="CHAD domain"/>
    <property type="match status" value="1"/>
</dbReference>
<feature type="domain" description="CHAD" evidence="2">
    <location>
        <begin position="222"/>
        <end position="512"/>
    </location>
</feature>
<dbReference type="SMART" id="SM01118">
    <property type="entry name" value="CYTH"/>
    <property type="match status" value="1"/>
</dbReference>
<keyword evidence="4" id="KW-1185">Reference proteome</keyword>
<evidence type="ECO:0000259" key="2">
    <source>
        <dbReference type="PROSITE" id="PS51708"/>
    </source>
</evidence>
<dbReference type="Gene3D" id="2.40.320.10">
    <property type="entry name" value="Hypothetical Protein Pfu-838710-001"/>
    <property type="match status" value="1"/>
</dbReference>
<evidence type="ECO:0000313" key="4">
    <source>
        <dbReference type="Proteomes" id="UP000199412"/>
    </source>
</evidence>
<dbReference type="PROSITE" id="PS51708">
    <property type="entry name" value="CHAD"/>
    <property type="match status" value="1"/>
</dbReference>
<organism evidence="3 4">
    <name type="scientific">Rhodospira trueperi</name>
    <dbReference type="NCBI Taxonomy" id="69960"/>
    <lineage>
        <taxon>Bacteria</taxon>
        <taxon>Pseudomonadati</taxon>
        <taxon>Pseudomonadota</taxon>
        <taxon>Alphaproteobacteria</taxon>
        <taxon>Rhodospirillales</taxon>
        <taxon>Rhodospirillaceae</taxon>
        <taxon>Rhodospira</taxon>
    </lineage>
</organism>